<dbReference type="Proteomes" id="UP001363151">
    <property type="component" value="Unassembled WGS sequence"/>
</dbReference>
<gene>
    <name evidence="2" type="ORF">SO694_00013223</name>
</gene>
<dbReference type="EMBL" id="JBBJCI010000146">
    <property type="protein sequence ID" value="KAK7242204.1"/>
    <property type="molecule type" value="Genomic_DNA"/>
</dbReference>
<reference evidence="2 3" key="1">
    <citation type="submission" date="2024-03" db="EMBL/GenBank/DDBJ databases">
        <title>Aureococcus anophagefferens CCMP1851 and Kratosvirus quantuckense: Draft genome of a second virus-susceptible host strain in the model system.</title>
        <authorList>
            <person name="Chase E."/>
            <person name="Truchon A.R."/>
            <person name="Schepens W."/>
            <person name="Wilhelm S.W."/>
        </authorList>
    </citation>
    <scope>NUCLEOTIDE SEQUENCE [LARGE SCALE GENOMIC DNA]</scope>
    <source>
        <strain evidence="2 3">CCMP1851</strain>
    </source>
</reference>
<keyword evidence="1" id="KW-0472">Membrane</keyword>
<evidence type="ECO:0000313" key="2">
    <source>
        <dbReference type="EMBL" id="KAK7242204.1"/>
    </source>
</evidence>
<accession>A0ABR1G0Z2</accession>
<evidence type="ECO:0000313" key="3">
    <source>
        <dbReference type="Proteomes" id="UP001363151"/>
    </source>
</evidence>
<keyword evidence="3" id="KW-1185">Reference proteome</keyword>
<sequence>MDTTLCSKDTTDDTTRSFRLEGSERAMRAAASSRSKLAPMGVSSYGGLDDGALHRPRSLGGSVPVAKLAGVVGACLLVVALGAALTVQPVKPALQMEAEPHPRLAQIDTNRKEAFGAGAPEFGDGATPALGGADVVAFFSLPAGAAPVAGSAAYRHDLVTTDDRGESYESTWYFSSADHLAKFATNPGAYLPRFGGFCAFGITSEFGTDGDVGMDAADPTVGWPWSREHMGPPTDVRNWVVQDGKLYFTFLPDVMVPFLADYDDLQQVGEDRWAGWYGAQTGALPNGPMQTDCMASGYGPPVTRTCTLTPQRSASKIYETASTNVDAACLSAAFDACGAEQGSNPVADNACSDCLSANFAALSASCPATDTALHNYVDKAFCW</sequence>
<protein>
    <recommendedName>
        <fullName evidence="4">YHS domain-containing protein</fullName>
    </recommendedName>
</protein>
<comment type="caution">
    <text evidence="2">The sequence shown here is derived from an EMBL/GenBank/DDBJ whole genome shotgun (WGS) entry which is preliminary data.</text>
</comment>
<proteinExistence type="predicted"/>
<keyword evidence="1" id="KW-0812">Transmembrane</keyword>
<evidence type="ECO:0000256" key="1">
    <source>
        <dbReference type="SAM" id="Phobius"/>
    </source>
</evidence>
<keyword evidence="1" id="KW-1133">Transmembrane helix</keyword>
<evidence type="ECO:0008006" key="4">
    <source>
        <dbReference type="Google" id="ProtNLM"/>
    </source>
</evidence>
<organism evidence="2 3">
    <name type="scientific">Aureococcus anophagefferens</name>
    <name type="common">Harmful bloom alga</name>
    <dbReference type="NCBI Taxonomy" id="44056"/>
    <lineage>
        <taxon>Eukaryota</taxon>
        <taxon>Sar</taxon>
        <taxon>Stramenopiles</taxon>
        <taxon>Ochrophyta</taxon>
        <taxon>Pelagophyceae</taxon>
        <taxon>Pelagomonadales</taxon>
        <taxon>Pelagomonadaceae</taxon>
        <taxon>Aureococcus</taxon>
    </lineage>
</organism>
<name>A0ABR1G0Z2_AURAN</name>
<feature type="transmembrane region" description="Helical" evidence="1">
    <location>
        <begin position="65"/>
        <end position="87"/>
    </location>
</feature>